<protein>
    <submittedName>
        <fullName evidence="2">Uncharacterized protein</fullName>
    </submittedName>
</protein>
<dbReference type="AlphaFoldDB" id="A0A8J4EFU8"/>
<proteinExistence type="predicted"/>
<keyword evidence="3" id="KW-1185">Reference proteome</keyword>
<comment type="caution">
    <text evidence="2">The sequence shown here is derived from an EMBL/GenBank/DDBJ whole genome shotgun (WGS) entry which is preliminary data.</text>
</comment>
<name>A0A8J4EFU8_9ACTN</name>
<feature type="compositionally biased region" description="Polar residues" evidence="1">
    <location>
        <begin position="1"/>
        <end position="14"/>
    </location>
</feature>
<evidence type="ECO:0000313" key="2">
    <source>
        <dbReference type="EMBL" id="GIJ70467.1"/>
    </source>
</evidence>
<evidence type="ECO:0000256" key="1">
    <source>
        <dbReference type="SAM" id="MobiDB-lite"/>
    </source>
</evidence>
<evidence type="ECO:0000313" key="3">
    <source>
        <dbReference type="Proteomes" id="UP000635606"/>
    </source>
</evidence>
<dbReference type="EMBL" id="BOPH01000080">
    <property type="protein sequence ID" value="GIJ70467.1"/>
    <property type="molecule type" value="Genomic_DNA"/>
</dbReference>
<reference evidence="2" key="1">
    <citation type="submission" date="2021-01" db="EMBL/GenBank/DDBJ databases">
        <title>Whole genome shotgun sequence of Virgisporangium ochraceum NBRC 16418.</title>
        <authorList>
            <person name="Komaki H."/>
            <person name="Tamura T."/>
        </authorList>
    </citation>
    <scope>NUCLEOTIDE SEQUENCE</scope>
    <source>
        <strain evidence="2">NBRC 16418</strain>
    </source>
</reference>
<feature type="region of interest" description="Disordered" evidence="1">
    <location>
        <begin position="1"/>
        <end position="20"/>
    </location>
</feature>
<dbReference type="Proteomes" id="UP000635606">
    <property type="component" value="Unassembled WGS sequence"/>
</dbReference>
<sequence length="84" mass="9083">MTRATTVSAAQATKTARYPSEVRAAVPMSGPDRMAPTRRVLGVQTAADLRRRRDEEPFHPQTLERPAAGQGGSAVTPVGRLSRR</sequence>
<accession>A0A8J4EFU8</accession>
<feature type="compositionally biased region" description="Basic and acidic residues" evidence="1">
    <location>
        <begin position="48"/>
        <end position="58"/>
    </location>
</feature>
<gene>
    <name evidence="2" type="ORF">Voc01_053840</name>
</gene>
<feature type="region of interest" description="Disordered" evidence="1">
    <location>
        <begin position="46"/>
        <end position="84"/>
    </location>
</feature>
<organism evidence="2 3">
    <name type="scientific">Virgisporangium ochraceum</name>
    <dbReference type="NCBI Taxonomy" id="65505"/>
    <lineage>
        <taxon>Bacteria</taxon>
        <taxon>Bacillati</taxon>
        <taxon>Actinomycetota</taxon>
        <taxon>Actinomycetes</taxon>
        <taxon>Micromonosporales</taxon>
        <taxon>Micromonosporaceae</taxon>
        <taxon>Virgisporangium</taxon>
    </lineage>
</organism>